<dbReference type="InterPro" id="IPR000242">
    <property type="entry name" value="PTP_cat"/>
</dbReference>
<dbReference type="OrthoDB" id="10253954at2759"/>
<sequence length="131" mass="15053">MNNSIYSFHSRSSPLEFDRHSSLSPSGRHRPDSEYANITSIIRPPSKCSERASMSDGRERRRIIQYHFTSWNDYRAPECSTALLRLICKLRKMDEYNHWPVIIHCSAGVGRTGTFIAIDYVMDQILDTGNG</sequence>
<evidence type="ECO:0000259" key="2">
    <source>
        <dbReference type="PROSITE" id="PS50055"/>
    </source>
</evidence>
<protein>
    <submittedName>
        <fullName evidence="4">Uncharacterized protein</fullName>
    </submittedName>
</protein>
<accession>A0A8S9ZDS1</accession>
<dbReference type="GO" id="GO:0004725">
    <property type="term" value="F:protein tyrosine phosphatase activity"/>
    <property type="evidence" value="ECO:0007669"/>
    <property type="project" value="InterPro"/>
</dbReference>
<feature type="domain" description="Tyrosine specific protein phosphatases" evidence="3">
    <location>
        <begin position="81"/>
        <end position="131"/>
    </location>
</feature>
<dbReference type="PROSITE" id="PS50055">
    <property type="entry name" value="TYR_PHOSPHATASE_PTP"/>
    <property type="match status" value="1"/>
</dbReference>
<dbReference type="PANTHER" id="PTHR19134">
    <property type="entry name" value="RECEPTOR-TYPE TYROSINE-PROTEIN PHOSPHATASE"/>
    <property type="match status" value="1"/>
</dbReference>
<dbReference type="InterPro" id="IPR000387">
    <property type="entry name" value="Tyr_Pase_dom"/>
</dbReference>
<dbReference type="Pfam" id="PF00102">
    <property type="entry name" value="Y_phosphatase"/>
    <property type="match status" value="1"/>
</dbReference>
<dbReference type="PANTHER" id="PTHR19134:SF495">
    <property type="entry name" value="TYROSINE-PROTEIN PHOSPHATASE 69D"/>
    <property type="match status" value="1"/>
</dbReference>
<evidence type="ECO:0000256" key="1">
    <source>
        <dbReference type="SAM" id="MobiDB-lite"/>
    </source>
</evidence>
<feature type="domain" description="Tyrosine-protein phosphatase" evidence="2">
    <location>
        <begin position="59"/>
        <end position="125"/>
    </location>
</feature>
<evidence type="ECO:0000313" key="4">
    <source>
        <dbReference type="EMBL" id="KAF7629855.1"/>
    </source>
</evidence>
<dbReference type="InterPro" id="IPR016130">
    <property type="entry name" value="Tyr_Pase_AS"/>
</dbReference>
<dbReference type="Gene3D" id="3.90.190.10">
    <property type="entry name" value="Protein tyrosine phosphatase superfamily"/>
    <property type="match status" value="1"/>
</dbReference>
<dbReference type="InterPro" id="IPR050348">
    <property type="entry name" value="Protein-Tyr_Phosphatase"/>
</dbReference>
<dbReference type="EMBL" id="JABEBT010000139">
    <property type="protein sequence ID" value="KAF7629855.1"/>
    <property type="molecule type" value="Genomic_DNA"/>
</dbReference>
<dbReference type="SMART" id="SM00404">
    <property type="entry name" value="PTPc_motif"/>
    <property type="match status" value="1"/>
</dbReference>
<dbReference type="PROSITE" id="PS50056">
    <property type="entry name" value="TYR_PHOSPHATASE_2"/>
    <property type="match status" value="1"/>
</dbReference>
<feature type="region of interest" description="Disordered" evidence="1">
    <location>
        <begin position="15"/>
        <end position="56"/>
    </location>
</feature>
<proteinExistence type="predicted"/>
<evidence type="ECO:0000313" key="5">
    <source>
        <dbReference type="Proteomes" id="UP000605970"/>
    </source>
</evidence>
<organism evidence="4 5">
    <name type="scientific">Meloidogyne graminicola</name>
    <dbReference type="NCBI Taxonomy" id="189291"/>
    <lineage>
        <taxon>Eukaryota</taxon>
        <taxon>Metazoa</taxon>
        <taxon>Ecdysozoa</taxon>
        <taxon>Nematoda</taxon>
        <taxon>Chromadorea</taxon>
        <taxon>Rhabditida</taxon>
        <taxon>Tylenchina</taxon>
        <taxon>Tylenchomorpha</taxon>
        <taxon>Tylenchoidea</taxon>
        <taxon>Meloidogynidae</taxon>
        <taxon>Meloidogyninae</taxon>
        <taxon>Meloidogyne</taxon>
    </lineage>
</organism>
<gene>
    <name evidence="4" type="ORF">Mgra_00009133</name>
</gene>
<dbReference type="InterPro" id="IPR003595">
    <property type="entry name" value="Tyr_Pase_cat"/>
</dbReference>
<name>A0A8S9ZDS1_9BILA</name>
<comment type="caution">
    <text evidence="4">The sequence shown here is derived from an EMBL/GenBank/DDBJ whole genome shotgun (WGS) entry which is preliminary data.</text>
</comment>
<dbReference type="Proteomes" id="UP000605970">
    <property type="component" value="Unassembled WGS sequence"/>
</dbReference>
<dbReference type="PROSITE" id="PS00383">
    <property type="entry name" value="TYR_PHOSPHATASE_1"/>
    <property type="match status" value="1"/>
</dbReference>
<dbReference type="PRINTS" id="PR00700">
    <property type="entry name" value="PRTYPHPHTASE"/>
</dbReference>
<keyword evidence="5" id="KW-1185">Reference proteome</keyword>
<evidence type="ECO:0000259" key="3">
    <source>
        <dbReference type="PROSITE" id="PS50056"/>
    </source>
</evidence>
<dbReference type="SUPFAM" id="SSF52799">
    <property type="entry name" value="(Phosphotyrosine protein) phosphatases II"/>
    <property type="match status" value="1"/>
</dbReference>
<reference evidence="4" key="1">
    <citation type="journal article" date="2020" name="Ecol. Evol.">
        <title>Genome structure and content of the rice root-knot nematode (Meloidogyne graminicola).</title>
        <authorList>
            <person name="Phan N.T."/>
            <person name="Danchin E.G.J."/>
            <person name="Klopp C."/>
            <person name="Perfus-Barbeoch L."/>
            <person name="Kozlowski D.K."/>
            <person name="Koutsovoulos G.D."/>
            <person name="Lopez-Roques C."/>
            <person name="Bouchez O."/>
            <person name="Zahm M."/>
            <person name="Besnard G."/>
            <person name="Bellafiore S."/>
        </authorList>
    </citation>
    <scope>NUCLEOTIDE SEQUENCE</scope>
    <source>
        <strain evidence="4">VN-18</strain>
    </source>
</reference>
<dbReference type="AlphaFoldDB" id="A0A8S9ZDS1"/>
<dbReference type="InterPro" id="IPR029021">
    <property type="entry name" value="Prot-tyrosine_phosphatase-like"/>
</dbReference>